<name>A0A060YTU8_ONCMY</name>
<sequence length="51" mass="5938">MSGKHFKGHEVSCCIKYFIFGFNIIFWVSVFLFFLFATLIVFHLGNFEAAI</sequence>
<dbReference type="Proteomes" id="UP000193380">
    <property type="component" value="Unassembled WGS sequence"/>
</dbReference>
<keyword evidence="1" id="KW-0812">Transmembrane</keyword>
<dbReference type="PaxDb" id="8022-A0A060YTU8"/>
<protein>
    <submittedName>
        <fullName evidence="2">Uncharacterized protein</fullName>
    </submittedName>
</protein>
<dbReference type="EMBL" id="FR919936">
    <property type="protein sequence ID" value="CDQ95146.1"/>
    <property type="molecule type" value="Genomic_DNA"/>
</dbReference>
<evidence type="ECO:0000313" key="2">
    <source>
        <dbReference type="EMBL" id="CDQ95146.1"/>
    </source>
</evidence>
<gene>
    <name evidence="2" type="ORF">GSONMT00009447001</name>
</gene>
<evidence type="ECO:0000256" key="1">
    <source>
        <dbReference type="SAM" id="Phobius"/>
    </source>
</evidence>
<keyword evidence="1" id="KW-0472">Membrane</keyword>
<reference evidence="2" key="2">
    <citation type="submission" date="2014-03" db="EMBL/GenBank/DDBJ databases">
        <authorList>
            <person name="Genoscope - CEA"/>
        </authorList>
    </citation>
    <scope>NUCLEOTIDE SEQUENCE</scope>
</reference>
<reference evidence="2" key="1">
    <citation type="journal article" date="2014" name="Nat. Commun.">
        <title>The rainbow trout genome provides novel insights into evolution after whole-genome duplication in vertebrates.</title>
        <authorList>
            <person name="Berthelot C."/>
            <person name="Brunet F."/>
            <person name="Chalopin D."/>
            <person name="Juanchich A."/>
            <person name="Bernard M."/>
            <person name="Noel B."/>
            <person name="Bento P."/>
            <person name="Da Silva C."/>
            <person name="Labadie K."/>
            <person name="Alberti A."/>
            <person name="Aury J.M."/>
            <person name="Louis A."/>
            <person name="Dehais P."/>
            <person name="Bardou P."/>
            <person name="Montfort J."/>
            <person name="Klopp C."/>
            <person name="Cabau C."/>
            <person name="Gaspin C."/>
            <person name="Thorgaard G.H."/>
            <person name="Boussaha M."/>
            <person name="Quillet E."/>
            <person name="Guyomard R."/>
            <person name="Galiana D."/>
            <person name="Bobe J."/>
            <person name="Volff J.N."/>
            <person name="Genet C."/>
            <person name="Wincker P."/>
            <person name="Jaillon O."/>
            <person name="Roest Crollius H."/>
            <person name="Guiguen Y."/>
        </authorList>
    </citation>
    <scope>NUCLEOTIDE SEQUENCE [LARGE SCALE GENOMIC DNA]</scope>
</reference>
<feature type="transmembrane region" description="Helical" evidence="1">
    <location>
        <begin position="20"/>
        <end position="45"/>
    </location>
</feature>
<keyword evidence="1" id="KW-1133">Transmembrane helix</keyword>
<dbReference type="AlphaFoldDB" id="A0A060YTU8"/>
<dbReference type="STRING" id="8022.A0A060YTU8"/>
<accession>A0A060YTU8</accession>
<organism evidence="2 3">
    <name type="scientific">Oncorhynchus mykiss</name>
    <name type="common">Rainbow trout</name>
    <name type="synonym">Salmo gairdneri</name>
    <dbReference type="NCBI Taxonomy" id="8022"/>
    <lineage>
        <taxon>Eukaryota</taxon>
        <taxon>Metazoa</taxon>
        <taxon>Chordata</taxon>
        <taxon>Craniata</taxon>
        <taxon>Vertebrata</taxon>
        <taxon>Euteleostomi</taxon>
        <taxon>Actinopterygii</taxon>
        <taxon>Neopterygii</taxon>
        <taxon>Teleostei</taxon>
        <taxon>Protacanthopterygii</taxon>
        <taxon>Salmoniformes</taxon>
        <taxon>Salmonidae</taxon>
        <taxon>Salmoninae</taxon>
        <taxon>Oncorhynchus</taxon>
    </lineage>
</organism>
<evidence type="ECO:0000313" key="3">
    <source>
        <dbReference type="Proteomes" id="UP000193380"/>
    </source>
</evidence>
<proteinExistence type="predicted"/>